<dbReference type="EMBL" id="JQAR01000021">
    <property type="protein sequence ID" value="KRN27384.1"/>
    <property type="molecule type" value="Genomic_DNA"/>
</dbReference>
<dbReference type="InterPro" id="IPR047776">
    <property type="entry name" value="ABC_SBP_TrpX-like"/>
</dbReference>
<name>A0A0R2FFR7_9LACO</name>
<dbReference type="PANTHER" id="PTHR35271:SF1">
    <property type="entry name" value="ABC TRANSPORTER, SUBSTRATE-BINDING LIPOPROTEIN"/>
    <property type="match status" value="1"/>
</dbReference>
<keyword evidence="1" id="KW-0812">Transmembrane</keyword>
<dbReference type="PATRIC" id="fig|1618.3.peg.1007"/>
<evidence type="ECO:0000256" key="1">
    <source>
        <dbReference type="SAM" id="Phobius"/>
    </source>
</evidence>
<dbReference type="Pfam" id="PF04392">
    <property type="entry name" value="ABC_sub_bind"/>
    <property type="match status" value="1"/>
</dbReference>
<accession>A0A0R2FFR7</accession>
<dbReference type="InterPro" id="IPR007487">
    <property type="entry name" value="ABC_transpt-TYRBP-like"/>
</dbReference>
<dbReference type="InterPro" id="IPR028082">
    <property type="entry name" value="Peripla_BP_I"/>
</dbReference>
<dbReference type="STRING" id="1618.IV36_GL000993"/>
<protein>
    <submittedName>
        <fullName evidence="2">ABC transporter, substrate binding protein</fullName>
    </submittedName>
</protein>
<reference evidence="2 3" key="1">
    <citation type="journal article" date="2015" name="Genome Announc.">
        <title>Expanding the biotechnology potential of lactobacilli through comparative genomics of 213 strains and associated genera.</title>
        <authorList>
            <person name="Sun Z."/>
            <person name="Harris H.M."/>
            <person name="McCann A."/>
            <person name="Guo C."/>
            <person name="Argimon S."/>
            <person name="Zhang W."/>
            <person name="Yang X."/>
            <person name="Jeffery I.B."/>
            <person name="Cooney J.C."/>
            <person name="Kagawa T.F."/>
            <person name="Liu W."/>
            <person name="Song Y."/>
            <person name="Salvetti E."/>
            <person name="Wrobel A."/>
            <person name="Rasinkangas P."/>
            <person name="Parkhill J."/>
            <person name="Rea M.C."/>
            <person name="O'Sullivan O."/>
            <person name="Ritari J."/>
            <person name="Douillard F.P."/>
            <person name="Paul Ross R."/>
            <person name="Yang R."/>
            <person name="Briner A.E."/>
            <person name="Felis G.E."/>
            <person name="de Vos W.M."/>
            <person name="Barrangou R."/>
            <person name="Klaenhammer T.R."/>
            <person name="Caufield P.W."/>
            <person name="Cui Y."/>
            <person name="Zhang H."/>
            <person name="O'Toole P.W."/>
        </authorList>
    </citation>
    <scope>NUCLEOTIDE SEQUENCE [LARGE SCALE GENOMIC DNA]</scope>
    <source>
        <strain evidence="2 3">ATCC 27304</strain>
    </source>
</reference>
<evidence type="ECO:0000313" key="2">
    <source>
        <dbReference type="EMBL" id="KRN27384.1"/>
    </source>
</evidence>
<keyword evidence="1" id="KW-0472">Membrane</keyword>
<evidence type="ECO:0000313" key="3">
    <source>
        <dbReference type="Proteomes" id="UP000051727"/>
    </source>
</evidence>
<feature type="transmembrane region" description="Helical" evidence="1">
    <location>
        <begin position="25"/>
        <end position="43"/>
    </location>
</feature>
<gene>
    <name evidence="2" type="ORF">IV36_GL000993</name>
</gene>
<dbReference type="Proteomes" id="UP000051727">
    <property type="component" value="Unassembled WGS sequence"/>
</dbReference>
<keyword evidence="1" id="KW-1133">Transmembrane helix</keyword>
<proteinExistence type="predicted"/>
<dbReference type="CDD" id="cd06325">
    <property type="entry name" value="PBP1_ABC_unchar_transporter"/>
    <property type="match status" value="1"/>
</dbReference>
<dbReference type="SUPFAM" id="SSF53822">
    <property type="entry name" value="Periplasmic binding protein-like I"/>
    <property type="match status" value="1"/>
</dbReference>
<dbReference type="NCBIfam" id="NF041285">
    <property type="entry name" value="ABC_SBP_TrpX"/>
    <property type="match status" value="1"/>
</dbReference>
<organism evidence="2 3">
    <name type="scientific">Liquorilactobacillus mali</name>
    <dbReference type="NCBI Taxonomy" id="1618"/>
    <lineage>
        <taxon>Bacteria</taxon>
        <taxon>Bacillati</taxon>
        <taxon>Bacillota</taxon>
        <taxon>Bacilli</taxon>
        <taxon>Lactobacillales</taxon>
        <taxon>Lactobacillaceae</taxon>
        <taxon>Liquorilactobacillus</taxon>
    </lineage>
</organism>
<dbReference type="Gene3D" id="3.40.50.2300">
    <property type="match status" value="2"/>
</dbReference>
<comment type="caution">
    <text evidence="2">The sequence shown here is derived from an EMBL/GenBank/DDBJ whole genome shotgun (WGS) entry which is preliminary data.</text>
</comment>
<dbReference type="PANTHER" id="PTHR35271">
    <property type="entry name" value="ABC TRANSPORTER, SUBSTRATE-BINDING LIPOPROTEIN-RELATED"/>
    <property type="match status" value="1"/>
</dbReference>
<dbReference type="AlphaFoldDB" id="A0A0R2FFR7"/>
<sequence>MLVCPFYLLSLFIIKNGEILIMKRLYGFIAALVIFLGVAFFMTQNNSSNTATTKKKIPTVGILQLMTHPALDQIHKGFVAGLKEYGYTPGKNIKIDFQNAQGDQSNLKTMSTKFSNEKVSLMAGIATPAAQALANVAGKKTPVILAGITNPSGSGLVKTDKHPGANITGTSGESPLEKQLALIKTVMPNAKTIGIIYTSSDHGGTYNAKKFAALCKKEGINYKLYTISGTNDMQQVAEQMVSQVDAVYAPQDNEVAAAMKTLVEVANKSKIPVFAAADTMVKDGGLASYAISQYKLGKVAGEMAAQVLRGRKTANFPVKYITKGEYVINTKEAKLLGITLPDDIVKQAQSRGEVFK</sequence>